<evidence type="ECO:0000313" key="2">
    <source>
        <dbReference type="EMBL" id="BCE39742.1"/>
    </source>
</evidence>
<dbReference type="AlphaFoldDB" id="A0A809YH96"/>
<dbReference type="InterPro" id="IPR010889">
    <property type="entry name" value="DUF1515"/>
</dbReference>
<keyword evidence="1" id="KW-0812">Transmembrane</keyword>
<protein>
    <recommendedName>
        <fullName evidence="3">DUF1515 domain-containing protein</fullName>
    </recommendedName>
</protein>
<evidence type="ECO:0000256" key="1">
    <source>
        <dbReference type="SAM" id="Phobius"/>
    </source>
</evidence>
<organism evidence="2">
    <name type="scientific">Bradyrhizobium diazoefficiens</name>
    <dbReference type="NCBI Taxonomy" id="1355477"/>
    <lineage>
        <taxon>Bacteria</taxon>
        <taxon>Pseudomonadati</taxon>
        <taxon>Pseudomonadota</taxon>
        <taxon>Alphaproteobacteria</taxon>
        <taxon>Hyphomicrobiales</taxon>
        <taxon>Nitrobacteraceae</taxon>
        <taxon>Bradyrhizobium</taxon>
    </lineage>
</organism>
<dbReference type="RefSeq" id="WP_028174106.1">
    <property type="nucleotide sequence ID" value="NZ_AP022639.1"/>
</dbReference>
<evidence type="ECO:0008006" key="3">
    <source>
        <dbReference type="Google" id="ProtNLM"/>
    </source>
</evidence>
<keyword evidence="1" id="KW-1133">Transmembrane helix</keyword>
<name>A0A809YH96_9BRAD</name>
<reference evidence="2" key="1">
    <citation type="submission" date="2020-05" db="EMBL/GenBank/DDBJ databases">
        <title>Complete genome sequence of Bradyrhizobium diazoefficiens XF3 isolated from soybean nodule.</title>
        <authorList>
            <person name="Noda R."/>
            <person name="Kakizaki K."/>
            <person name="Minamisawa K."/>
        </authorList>
    </citation>
    <scope>NUCLEOTIDE SEQUENCE</scope>
    <source>
        <strain evidence="2">XF3</strain>
    </source>
</reference>
<dbReference type="Pfam" id="PF07439">
    <property type="entry name" value="DUF1515"/>
    <property type="match status" value="1"/>
</dbReference>
<gene>
    <name evidence="2" type="ORF">XF3B_47730</name>
</gene>
<sequence length="121" mass="13188">MTETTEAALRDMARAIGALESTVKTLTHQWRDQDEKASLGRRDLHQKIDGVLKELRTLDGLVKAAISDIAFMKPIVDSVEAAKLQAQGAVKAGRWIYVVLSGGGGMTLLWIASHFVTVTLK</sequence>
<dbReference type="EMBL" id="AP023093">
    <property type="protein sequence ID" value="BCE39742.1"/>
    <property type="molecule type" value="Genomic_DNA"/>
</dbReference>
<feature type="transmembrane region" description="Helical" evidence="1">
    <location>
        <begin position="95"/>
        <end position="116"/>
    </location>
</feature>
<keyword evidence="1" id="KW-0472">Membrane</keyword>
<accession>A0A809YH96</accession>
<proteinExistence type="predicted"/>